<feature type="domain" description="Sec39" evidence="6">
    <location>
        <begin position="584"/>
        <end position="814"/>
    </location>
</feature>
<comment type="caution">
    <text evidence="7">The sequence shown here is derived from an EMBL/GenBank/DDBJ whole genome shotgun (WGS) entry which is preliminary data.</text>
</comment>
<accession>I0Z7A2</accession>
<evidence type="ECO:0000256" key="1">
    <source>
        <dbReference type="ARBA" id="ARBA00004240"/>
    </source>
</evidence>
<dbReference type="EMBL" id="AGSI01000002">
    <property type="protein sequence ID" value="EIE26521.1"/>
    <property type="molecule type" value="Genomic_DNA"/>
</dbReference>
<dbReference type="GeneID" id="17044531"/>
<sequence length="2094" mass="223577">MLVLCEDGSLWAVNAQDSSTQPIWPDRESSNGSLGLQKRSFPGGNTPTWAQSPRQAVIWSSSHMAVLGSDGTLNVVGTATLDACLQIPGCGEAVMAPAGSGAGTGSAGANVFMLSESGGDSATDSSGGWQVEAIVERTAAEHLEELVSAQDWPAAFDLTRQHGLSADPVHKARFLSRDLNRESILENLDPLLDRSWAAEQGTSRLAVASAAQAEALEYSLAETDRWGRLPEQRDSGGEPSTSYADSSGPPYPQGHPWWRRQRLLVLQHIERLSTFLDLQGGVFDPAGYADFRDSSLKEAAMAFASSGSAAAVRKLLQRHPFTLMPHAAREGGLEPPQLPREADWVESGEMCRELQESGEYGMLISTEHMARIFIGWRPPAPHQACFTGTHVVQWFAQRALEVDARSGQLILAGAVLRLCCRTDGSQGVKDMQEAVNSLREIAQPGEAGGNDWAIGLDAWASLDMSQRLQLLATGDSPMEQQRAQLAKLVERVPAAQRQQLLIDLLEQVAPLRLQWCADFLRQEAQHAQVFESSGGVAQAACSAAYACQEDADWDLVQAMLAAAGSATGRKNVAEESQGWDDWQDLEDTSAPDNSQHKEELEKALSLVGAAKLLKDLGCPMTLSQLRDCDGAAQSRVTQTLLARLSRSQPPPTDQRWTEKWRQLRDLRQGAFSQLPAEDLLADFCDALLRCAKWRLAQKYLAGTASVPLDAGRAETLVLACAKEYFFSANSLQSPEVSQALACLDVLPSSVAAAAERSFIKGVLRLQDFGVQIPPLQACQVKDRMELLQMALDARPDAHADGGRLALLAELLGVAEHHSDLQLRRARAALAAGDVAAAREHVSDLAAQGYVLAWEVIALQESQGRENDGDEMQTLLAFCLAHCPADQVQAHMARWKRLRHLATPSSLEDVKALLQRTAASVGRTNSLLPDVGDAALALSCMLALESSKDVDDSALLEGLSFAASRSVLLLRMFASSLQALSPETLPLDDISGAVTAAQERLQRDPWEACHLSAALDPGQISARSRAARQRALKARSRLTAAADERALRSLLPPSAVVSAAAAEGPGAAAKQRLQQALMLAERYRLSLWALQMRYTETLLLRTHLDRDKVKEDLLKEPREAIISLARRVWPQLGPTTHGQLSLLLSLLQECLDALDGSQAANQHLPAAKEFLQRCSRVVPAMNAKLFLGPLLAAAVTVAHSSLSPQIIATVLDGSCMGERNGESLPKDTGQERQRGAEKPPLKRMLFAADETQADSSQLLQRWQRCALDEICARVTPSNAAKMAALIRSLPDLSALLRQALPAQPPQQDTAHWPGLGHSTVLLALLCKEMSAQPQGRTEDQRPESSDLAQAYKAGRKYLKQLEAGHLAAFLRFLLLRSRPPLPSGALPAEPAQLPGPLRLHVVQDGITLLKAIVASAEKDEPLDAGHPAKVEMGGIRALLEELRREAGALSLMAHLREQAGLTESQLQVLQLRLGQGTATNVSTSEGPDKQAALPGALTDLALAGCKAAKLLRVAHAVLHKPGSSAPDTVQEEAARWQQSRDLVRAAVVGVVQSGLADLKHDGADAQPSAQVLRAVEGAVGCLDTAIGSDVMRGEGDAAEWLQGVRQEVWQQLLGFVLETAQADSAALGPVLGLVGAIAPDATGSSRWQGWRPEGDSSAQLGHLLLLSRTQACLAADFPGVSIRAVDVTSLQAAEELFTRLLGSAQSQLQLLSLMKLLGQVWNSGSAFSAEDQAGPALQQRDVIMQDASENGNVHHRQDNHNADVVSLNKSSAPEMAADGEGWEGADDLDVALETVSDSAAGAHNAALTGEAPALAVDNGWEVEDPLDLEPDSVKGLSETKQSCKVGTKELPIESLEQAEAVLLHGCWAALLACMLQDGSPALVASVLRTVEDAATRMPFLITLAEAHALTEAADSAGTDVAVTLGLLLPYPVVQAAAEARLHTSGHLSEAPDESLIAVLLSRRLWPSLAQTPAYPRLTQALLTRQTHMTGEAAAANIKASSAAASLAESGQHAAAAAIAATHLGIHPALSTLGGGLSMLGPYLRGAARAREAAASSHVYTDDSGDVSVPQAIEQVWGMLSGQCERALSRLRQDAP</sequence>
<dbReference type="KEGG" id="csl:COCSUDRAFT_64531"/>
<name>I0Z7A2_COCSC</name>
<keyword evidence="3" id="KW-0256">Endoplasmic reticulum</keyword>
<dbReference type="STRING" id="574566.I0Z7A2"/>
<keyword evidence="2" id="KW-0813">Transport</keyword>
<reference evidence="7 8" key="1">
    <citation type="journal article" date="2012" name="Genome Biol.">
        <title>The genome of the polar eukaryotic microalga coccomyxa subellipsoidea reveals traits of cold adaptation.</title>
        <authorList>
            <person name="Blanc G."/>
            <person name="Agarkova I."/>
            <person name="Grimwood J."/>
            <person name="Kuo A."/>
            <person name="Brueggeman A."/>
            <person name="Dunigan D."/>
            <person name="Gurnon J."/>
            <person name="Ladunga I."/>
            <person name="Lindquist E."/>
            <person name="Lucas S."/>
            <person name="Pangilinan J."/>
            <person name="Proschold T."/>
            <person name="Salamov A."/>
            <person name="Schmutz J."/>
            <person name="Weeks D."/>
            <person name="Yamada T."/>
            <person name="Claverie J.M."/>
            <person name="Grigoriev I."/>
            <person name="Van Etten J."/>
            <person name="Lomsadze A."/>
            <person name="Borodovsky M."/>
        </authorList>
    </citation>
    <scope>NUCLEOTIDE SEQUENCE [LARGE SCALE GENOMIC DNA]</scope>
    <source>
        <strain evidence="7 8">C-169</strain>
    </source>
</reference>
<feature type="region of interest" description="Disordered" evidence="5">
    <location>
        <begin position="227"/>
        <end position="251"/>
    </location>
</feature>
<dbReference type="InterPro" id="IPR013244">
    <property type="entry name" value="Sec39_domain"/>
</dbReference>
<dbReference type="GO" id="GO:0015031">
    <property type="term" value="P:protein transport"/>
    <property type="evidence" value="ECO:0007669"/>
    <property type="project" value="UniProtKB-KW"/>
</dbReference>
<feature type="compositionally biased region" description="Basic and acidic residues" evidence="5">
    <location>
        <begin position="1218"/>
        <end position="1237"/>
    </location>
</feature>
<dbReference type="OrthoDB" id="549639at2759"/>
<dbReference type="Pfam" id="PF08314">
    <property type="entry name" value="Sec39"/>
    <property type="match status" value="1"/>
</dbReference>
<feature type="compositionally biased region" description="Basic and acidic residues" evidence="5">
    <location>
        <begin position="227"/>
        <end position="236"/>
    </location>
</feature>
<dbReference type="Proteomes" id="UP000007264">
    <property type="component" value="Unassembled WGS sequence"/>
</dbReference>
<evidence type="ECO:0000256" key="2">
    <source>
        <dbReference type="ARBA" id="ARBA00022448"/>
    </source>
</evidence>
<evidence type="ECO:0000256" key="5">
    <source>
        <dbReference type="SAM" id="MobiDB-lite"/>
    </source>
</evidence>
<comment type="subcellular location">
    <subcellularLocation>
        <location evidence="1">Endoplasmic reticulum</location>
    </subcellularLocation>
</comment>
<dbReference type="PANTHER" id="PTHR15922">
    <property type="entry name" value="NEUROBLASTOMA-AMPLIFIED SEQUENCE"/>
    <property type="match status" value="1"/>
</dbReference>
<feature type="region of interest" description="Disordered" evidence="5">
    <location>
        <begin position="17"/>
        <end position="49"/>
    </location>
</feature>
<feature type="region of interest" description="Disordered" evidence="5">
    <location>
        <begin position="569"/>
        <end position="599"/>
    </location>
</feature>
<proteinExistence type="predicted"/>
<evidence type="ECO:0000313" key="7">
    <source>
        <dbReference type="EMBL" id="EIE26521.1"/>
    </source>
</evidence>
<evidence type="ECO:0000313" key="8">
    <source>
        <dbReference type="Proteomes" id="UP000007264"/>
    </source>
</evidence>
<organism evidence="7 8">
    <name type="scientific">Coccomyxa subellipsoidea (strain C-169)</name>
    <name type="common">Green microalga</name>
    <dbReference type="NCBI Taxonomy" id="574566"/>
    <lineage>
        <taxon>Eukaryota</taxon>
        <taxon>Viridiplantae</taxon>
        <taxon>Chlorophyta</taxon>
        <taxon>core chlorophytes</taxon>
        <taxon>Trebouxiophyceae</taxon>
        <taxon>Trebouxiophyceae incertae sedis</taxon>
        <taxon>Coccomyxaceae</taxon>
        <taxon>Coccomyxa</taxon>
        <taxon>Coccomyxa subellipsoidea</taxon>
    </lineage>
</organism>
<dbReference type="GO" id="GO:0000149">
    <property type="term" value="F:SNARE binding"/>
    <property type="evidence" value="ECO:0007669"/>
    <property type="project" value="TreeGrafter"/>
</dbReference>
<evidence type="ECO:0000256" key="3">
    <source>
        <dbReference type="ARBA" id="ARBA00022824"/>
    </source>
</evidence>
<evidence type="ECO:0000256" key="4">
    <source>
        <dbReference type="ARBA" id="ARBA00022927"/>
    </source>
</evidence>
<dbReference type="PANTHER" id="PTHR15922:SF2">
    <property type="entry name" value="NBAS SUBUNIT OF NRZ TETHERING COMPLEX"/>
    <property type="match status" value="1"/>
</dbReference>
<keyword evidence="8" id="KW-1185">Reference proteome</keyword>
<evidence type="ECO:0000259" key="6">
    <source>
        <dbReference type="Pfam" id="PF08314"/>
    </source>
</evidence>
<protein>
    <recommendedName>
        <fullName evidence="6">Sec39 domain-containing protein</fullName>
    </recommendedName>
</protein>
<gene>
    <name evidence="7" type="ORF">COCSUDRAFT_64531</name>
</gene>
<feature type="compositionally biased region" description="Acidic residues" evidence="5">
    <location>
        <begin position="577"/>
        <end position="589"/>
    </location>
</feature>
<dbReference type="GO" id="GO:0070939">
    <property type="term" value="C:Dsl1/NZR complex"/>
    <property type="evidence" value="ECO:0007669"/>
    <property type="project" value="TreeGrafter"/>
</dbReference>
<dbReference type="eggNOG" id="KOG1797">
    <property type="taxonomic scope" value="Eukaryota"/>
</dbReference>
<dbReference type="RefSeq" id="XP_005651065.1">
    <property type="nucleotide sequence ID" value="XM_005651008.1"/>
</dbReference>
<dbReference type="GO" id="GO:0006890">
    <property type="term" value="P:retrograde vesicle-mediated transport, Golgi to endoplasmic reticulum"/>
    <property type="evidence" value="ECO:0007669"/>
    <property type="project" value="InterPro"/>
</dbReference>
<feature type="region of interest" description="Disordered" evidence="5">
    <location>
        <begin position="1217"/>
        <end position="1237"/>
    </location>
</feature>
<keyword evidence="4" id="KW-0653">Protein transport</keyword>